<dbReference type="GO" id="GO:0016151">
    <property type="term" value="F:nickel cation binding"/>
    <property type="evidence" value="ECO:0007669"/>
    <property type="project" value="InterPro"/>
</dbReference>
<organism evidence="3 4">
    <name type="scientific">Lapillicoccus jejuensis</name>
    <dbReference type="NCBI Taxonomy" id="402171"/>
    <lineage>
        <taxon>Bacteria</taxon>
        <taxon>Bacillati</taxon>
        <taxon>Actinomycetota</taxon>
        <taxon>Actinomycetes</taxon>
        <taxon>Micrococcales</taxon>
        <taxon>Intrasporangiaceae</taxon>
        <taxon>Lapillicoccus</taxon>
    </lineage>
</organism>
<evidence type="ECO:0000256" key="2">
    <source>
        <dbReference type="ARBA" id="ARBA00023186"/>
    </source>
</evidence>
<gene>
    <name evidence="3" type="ORF">FB458_3520</name>
</gene>
<keyword evidence="2" id="KW-0143">Chaperone</keyword>
<comment type="caution">
    <text evidence="3">The sequence shown here is derived from an EMBL/GenBank/DDBJ whole genome shotgun (WGS) entry which is preliminary data.</text>
</comment>
<dbReference type="AlphaFoldDB" id="A0A542E547"/>
<accession>A0A542E547</accession>
<dbReference type="PANTHER" id="PTHR33620">
    <property type="entry name" value="UREASE ACCESSORY PROTEIN F"/>
    <property type="match status" value="1"/>
</dbReference>
<evidence type="ECO:0000313" key="3">
    <source>
        <dbReference type="EMBL" id="TQJ10399.1"/>
    </source>
</evidence>
<evidence type="ECO:0000313" key="4">
    <source>
        <dbReference type="Proteomes" id="UP000317893"/>
    </source>
</evidence>
<reference evidence="3 4" key="1">
    <citation type="submission" date="2019-06" db="EMBL/GenBank/DDBJ databases">
        <title>Sequencing the genomes of 1000 actinobacteria strains.</title>
        <authorList>
            <person name="Klenk H.-P."/>
        </authorList>
    </citation>
    <scope>NUCLEOTIDE SEQUENCE [LARGE SCALE GENOMIC DNA]</scope>
    <source>
        <strain evidence="3 4">DSM 18607</strain>
    </source>
</reference>
<dbReference type="PANTHER" id="PTHR33620:SF1">
    <property type="entry name" value="UREASE ACCESSORY PROTEIN F"/>
    <property type="match status" value="1"/>
</dbReference>
<sequence>MVETTRTAAVSPDLLLMLLADARLPTSGHTQSGGLEPALLGGLPEDGVVDYARTRLATVVRVDAGTAVVARGLALAGRRTDAVEVAWAARTPSPALRDASRDLGRALRRLALRVWPDAPALAELRLVRTPCRPRVVGLLGASLGLSPEQMARLVAYDDAQSVLAASLKLVPGDPAEATAALVALARDVEAVVTAVADLTDPSDVPATSAPLTEAWAQAHATAPRRLFRA</sequence>
<dbReference type="Pfam" id="PF01730">
    <property type="entry name" value="UreF"/>
    <property type="match status" value="1"/>
</dbReference>
<proteinExistence type="predicted"/>
<name>A0A542E547_9MICO</name>
<keyword evidence="1" id="KW-0996">Nickel insertion</keyword>
<keyword evidence="4" id="KW-1185">Reference proteome</keyword>
<dbReference type="InterPro" id="IPR038277">
    <property type="entry name" value="UreF_sf"/>
</dbReference>
<dbReference type="InterPro" id="IPR002639">
    <property type="entry name" value="UreF"/>
</dbReference>
<dbReference type="EMBL" id="VFMN01000001">
    <property type="protein sequence ID" value="TQJ10399.1"/>
    <property type="molecule type" value="Genomic_DNA"/>
</dbReference>
<dbReference type="Proteomes" id="UP000317893">
    <property type="component" value="Unassembled WGS sequence"/>
</dbReference>
<evidence type="ECO:0000256" key="1">
    <source>
        <dbReference type="ARBA" id="ARBA00022988"/>
    </source>
</evidence>
<protein>
    <submittedName>
        <fullName evidence="3">Urease accessory protein</fullName>
    </submittedName>
</protein>
<dbReference type="Gene3D" id="1.10.4190.10">
    <property type="entry name" value="Urease accessory protein UreF"/>
    <property type="match status" value="1"/>
</dbReference>
<dbReference type="RefSeq" id="WP_246061326.1">
    <property type="nucleotide sequence ID" value="NZ_BAAAPR010000012.1"/>
</dbReference>